<dbReference type="Proteomes" id="UP000256970">
    <property type="component" value="Unassembled WGS sequence"/>
</dbReference>
<dbReference type="InterPro" id="IPR012386">
    <property type="entry name" value="Cyclic-nucl_3Pdiesterase"/>
</dbReference>
<dbReference type="AlphaFoldDB" id="A0A383VZU4"/>
<sequence length="183" mass="20320">MTENYSIWIKPSGYKYNKLQQEIATQAKEYGAPLFEPHVTLLPDIQGDEEQIIATMQQLAQETKKFRINFLNVVQGSSFHKCVYILVAKEQAIMAAGAAAQQAFGKAPADYMPHLSLLYADVDDTACTASQQAAVQRLYGEGSDYKTLLTDNGFVAEAISLWYTPVEDRSLASWKQVAECPLS</sequence>
<reference evidence="1 2" key="1">
    <citation type="submission" date="2016-10" db="EMBL/GenBank/DDBJ databases">
        <authorList>
            <person name="Cai Z."/>
        </authorList>
    </citation>
    <scope>NUCLEOTIDE SEQUENCE [LARGE SCALE GENOMIC DNA]</scope>
</reference>
<dbReference type="InterPro" id="IPR009097">
    <property type="entry name" value="Cyclic_Pdiesterase"/>
</dbReference>
<dbReference type="PANTHER" id="PTHR28141:SF1">
    <property type="entry name" value="2',3'-CYCLIC-NUCLEOTIDE 3'-PHOSPHODIESTERASE"/>
    <property type="match status" value="1"/>
</dbReference>
<gene>
    <name evidence="1" type="ORF">BQ4739_LOCUS10615</name>
</gene>
<proteinExistence type="predicted"/>
<evidence type="ECO:0000313" key="1">
    <source>
        <dbReference type="EMBL" id="SZX70399.1"/>
    </source>
</evidence>
<dbReference type="Gene3D" id="3.90.1140.10">
    <property type="entry name" value="Cyclic phosphodiesterase"/>
    <property type="match status" value="1"/>
</dbReference>
<dbReference type="SUPFAM" id="SSF55144">
    <property type="entry name" value="LigT-like"/>
    <property type="match status" value="1"/>
</dbReference>
<accession>A0A383VZU4</accession>
<dbReference type="EMBL" id="FNXT01000989">
    <property type="protein sequence ID" value="SZX70399.1"/>
    <property type="molecule type" value="Genomic_DNA"/>
</dbReference>
<dbReference type="GO" id="GO:0004113">
    <property type="term" value="F:2',3'-cyclic-nucleotide 3'-phosphodiesterase activity"/>
    <property type="evidence" value="ECO:0007669"/>
    <property type="project" value="TreeGrafter"/>
</dbReference>
<dbReference type="PANTHER" id="PTHR28141">
    <property type="entry name" value="2',3'-CYCLIC-NUCLEOTIDE 3'-PHOSPHODIESTERASE"/>
    <property type="match status" value="1"/>
</dbReference>
<dbReference type="GO" id="GO:0009187">
    <property type="term" value="P:cyclic nucleotide metabolic process"/>
    <property type="evidence" value="ECO:0007669"/>
    <property type="project" value="TreeGrafter"/>
</dbReference>
<evidence type="ECO:0000313" key="2">
    <source>
        <dbReference type="Proteomes" id="UP000256970"/>
    </source>
</evidence>
<evidence type="ECO:0008006" key="3">
    <source>
        <dbReference type="Google" id="ProtNLM"/>
    </source>
</evidence>
<keyword evidence="2" id="KW-1185">Reference proteome</keyword>
<dbReference type="Pfam" id="PF07823">
    <property type="entry name" value="CPDase"/>
    <property type="match status" value="1"/>
</dbReference>
<name>A0A383VZU4_TETOB</name>
<protein>
    <recommendedName>
        <fullName evidence="3">Cyclic phosphodiesterase</fullName>
    </recommendedName>
</protein>
<dbReference type="STRING" id="3088.A0A383VZU4"/>
<organism evidence="1 2">
    <name type="scientific">Tetradesmus obliquus</name>
    <name type="common">Green alga</name>
    <name type="synonym">Acutodesmus obliquus</name>
    <dbReference type="NCBI Taxonomy" id="3088"/>
    <lineage>
        <taxon>Eukaryota</taxon>
        <taxon>Viridiplantae</taxon>
        <taxon>Chlorophyta</taxon>
        <taxon>core chlorophytes</taxon>
        <taxon>Chlorophyceae</taxon>
        <taxon>CS clade</taxon>
        <taxon>Sphaeropleales</taxon>
        <taxon>Scenedesmaceae</taxon>
        <taxon>Tetradesmus</taxon>
    </lineage>
</organism>